<evidence type="ECO:0000256" key="1">
    <source>
        <dbReference type="ARBA" id="ARBA00022763"/>
    </source>
</evidence>
<dbReference type="Gene3D" id="1.10.340.30">
    <property type="entry name" value="Hypothetical protein, domain 2"/>
    <property type="match status" value="1"/>
</dbReference>
<proteinExistence type="predicted"/>
<gene>
    <name evidence="3" type="ORF">FB554_2085</name>
</gene>
<dbReference type="GO" id="GO:0032993">
    <property type="term" value="C:protein-DNA complex"/>
    <property type="evidence" value="ECO:0007669"/>
    <property type="project" value="TreeGrafter"/>
</dbReference>
<dbReference type="GO" id="GO:0032131">
    <property type="term" value="F:alkylated DNA binding"/>
    <property type="evidence" value="ECO:0007669"/>
    <property type="project" value="TreeGrafter"/>
</dbReference>
<dbReference type="PANTHER" id="PTHR43003:SF6">
    <property type="entry name" value="DNA GLYCOSYLASE"/>
    <property type="match status" value="1"/>
</dbReference>
<dbReference type="InterPro" id="IPR011257">
    <property type="entry name" value="DNA_glycosylase"/>
</dbReference>
<reference evidence="3 4" key="1">
    <citation type="submission" date="2019-06" db="EMBL/GenBank/DDBJ databases">
        <title>Sequencing the genomes of 1000 actinobacteria strains.</title>
        <authorList>
            <person name="Klenk H.-P."/>
        </authorList>
    </citation>
    <scope>NUCLEOTIDE SEQUENCE [LARGE SCALE GENOMIC DNA]</scope>
    <source>
        <strain evidence="3 4">DSM 24617</strain>
    </source>
</reference>
<dbReference type="InterPro" id="IPR051912">
    <property type="entry name" value="Alkylbase_DNA_Glycosylase/TA"/>
</dbReference>
<evidence type="ECO:0000313" key="4">
    <source>
        <dbReference type="Proteomes" id="UP000318336"/>
    </source>
</evidence>
<dbReference type="GO" id="GO:0008725">
    <property type="term" value="F:DNA-3-methyladenine glycosylase activity"/>
    <property type="evidence" value="ECO:0007669"/>
    <property type="project" value="TreeGrafter"/>
</dbReference>
<evidence type="ECO:0008006" key="5">
    <source>
        <dbReference type="Google" id="ProtNLM"/>
    </source>
</evidence>
<keyword evidence="4" id="KW-1185">Reference proteome</keyword>
<accession>A0A542XDL9</accession>
<dbReference type="GO" id="GO:0005737">
    <property type="term" value="C:cytoplasm"/>
    <property type="evidence" value="ECO:0007669"/>
    <property type="project" value="TreeGrafter"/>
</dbReference>
<dbReference type="GO" id="GO:0006285">
    <property type="term" value="P:base-excision repair, AP site formation"/>
    <property type="evidence" value="ECO:0007669"/>
    <property type="project" value="TreeGrafter"/>
</dbReference>
<name>A0A542XDL9_9MICO</name>
<protein>
    <recommendedName>
        <fullName evidence="5">3-methyladenine DNA glycosylase/8-oxoguanine DNA glycosylase</fullName>
    </recommendedName>
</protein>
<evidence type="ECO:0000313" key="3">
    <source>
        <dbReference type="EMBL" id="TQL33929.1"/>
    </source>
</evidence>
<dbReference type="OrthoDB" id="5501430at2"/>
<dbReference type="Proteomes" id="UP000318336">
    <property type="component" value="Unassembled WGS sequence"/>
</dbReference>
<sequence>MSAAPDERTTYSPGRPVPLLAIIGPLRHGAGDPTFRSIDGSTWLGQRTPEGPATLRLDVRRAADGDVVEAAAWGPGARWAVAQVPELLGDRDDPSGFVPAPEHPVLRRVHRERPHWRVPRSGLVVSELVPVVVEQRVTGRQAFQAYRRLVRGYGEPAPGPGADLGLLVQPTVAQWRRVASWVWLRAGVDAQRADTVMRALAVAPRLAEITGLAPADARRRLRLVPGIGVWTAAEIAQRALGDADAVSVGDYHVAKHVTHALEGVVGDDARMLELLRPYAGHRFRVQRLLETAGVGAPRRGPRITLPTHLPQ</sequence>
<keyword evidence="2" id="KW-0234">DNA repair</keyword>
<dbReference type="PANTHER" id="PTHR43003">
    <property type="entry name" value="DNA-3-METHYLADENINE GLYCOSYLASE"/>
    <property type="match status" value="1"/>
</dbReference>
<dbReference type="GO" id="GO:0043916">
    <property type="term" value="F:DNA-7-methylguanine glycosylase activity"/>
    <property type="evidence" value="ECO:0007669"/>
    <property type="project" value="TreeGrafter"/>
</dbReference>
<keyword evidence="1" id="KW-0227">DNA damage</keyword>
<organism evidence="3 4">
    <name type="scientific">Barrientosiimonas humi</name>
    <dbReference type="NCBI Taxonomy" id="999931"/>
    <lineage>
        <taxon>Bacteria</taxon>
        <taxon>Bacillati</taxon>
        <taxon>Actinomycetota</taxon>
        <taxon>Actinomycetes</taxon>
        <taxon>Micrococcales</taxon>
        <taxon>Dermacoccaceae</taxon>
        <taxon>Barrientosiimonas</taxon>
    </lineage>
</organism>
<comment type="caution">
    <text evidence="3">The sequence shown here is derived from an EMBL/GenBank/DDBJ whole genome shotgun (WGS) entry which is preliminary data.</text>
</comment>
<dbReference type="EMBL" id="VFOK01000001">
    <property type="protein sequence ID" value="TQL33929.1"/>
    <property type="molecule type" value="Genomic_DNA"/>
</dbReference>
<dbReference type="AlphaFoldDB" id="A0A542XDL9"/>
<dbReference type="RefSeq" id="WP_142005890.1">
    <property type="nucleotide sequence ID" value="NZ_CAJTBP010000001.1"/>
</dbReference>
<evidence type="ECO:0000256" key="2">
    <source>
        <dbReference type="ARBA" id="ARBA00023204"/>
    </source>
</evidence>
<dbReference type="SUPFAM" id="SSF48150">
    <property type="entry name" value="DNA-glycosylase"/>
    <property type="match status" value="1"/>
</dbReference>
<dbReference type="GO" id="GO:0006307">
    <property type="term" value="P:DNA alkylation repair"/>
    <property type="evidence" value="ECO:0007669"/>
    <property type="project" value="TreeGrafter"/>
</dbReference>